<dbReference type="OrthoDB" id="2924818at2759"/>
<feature type="region of interest" description="Disordered" evidence="5">
    <location>
        <begin position="1"/>
        <end position="29"/>
    </location>
</feature>
<proteinExistence type="predicted"/>
<evidence type="ECO:0000313" key="6">
    <source>
        <dbReference type="EMBL" id="KAJ5108718.1"/>
    </source>
</evidence>
<feature type="binding site" evidence="4">
    <location>
        <begin position="40"/>
        <end position="45"/>
    </location>
    <ligand>
        <name>substrate</name>
    </ligand>
</feature>
<reference evidence="6" key="1">
    <citation type="submission" date="2022-11" db="EMBL/GenBank/DDBJ databases">
        <authorList>
            <person name="Petersen C."/>
        </authorList>
    </citation>
    <scope>NUCLEOTIDE SEQUENCE</scope>
    <source>
        <strain evidence="6">IBT 30069</strain>
    </source>
</reference>
<dbReference type="Proteomes" id="UP001149165">
    <property type="component" value="Unassembled WGS sequence"/>
</dbReference>
<dbReference type="InterPro" id="IPR036568">
    <property type="entry name" value="GGCT-like_sf"/>
</dbReference>
<comment type="caution">
    <text evidence="6">The sequence shown here is derived from an EMBL/GenBank/DDBJ whole genome shotgun (WGS) entry which is preliminary data.</text>
</comment>
<dbReference type="EC" id="4.3.2.9" evidence="1"/>
<dbReference type="GO" id="GO:0003839">
    <property type="term" value="F:gamma-glutamylcyclotransferase activity"/>
    <property type="evidence" value="ECO:0007669"/>
    <property type="project" value="UniProtKB-EC"/>
</dbReference>
<accession>A0A9W9KKH1</accession>
<dbReference type="InterPro" id="IPR017939">
    <property type="entry name" value="G-Glutamylcylcotransferase"/>
</dbReference>
<dbReference type="InterPro" id="IPR013024">
    <property type="entry name" value="GGCT-like"/>
</dbReference>
<feature type="compositionally biased region" description="Polar residues" evidence="5">
    <location>
        <begin position="1"/>
        <end position="26"/>
    </location>
</feature>
<evidence type="ECO:0000256" key="2">
    <source>
        <dbReference type="ARBA" id="ARBA00023239"/>
    </source>
</evidence>
<dbReference type="SUPFAM" id="SSF110857">
    <property type="entry name" value="Gamma-glutamyl cyclotransferase-like"/>
    <property type="match status" value="1"/>
</dbReference>
<keyword evidence="7" id="KW-1185">Reference proteome</keyword>
<evidence type="ECO:0000256" key="3">
    <source>
        <dbReference type="PIRSR" id="PIRSR617939-1"/>
    </source>
</evidence>
<feature type="region of interest" description="Disordered" evidence="5">
    <location>
        <begin position="179"/>
        <end position="200"/>
    </location>
</feature>
<organism evidence="6 7">
    <name type="scientific">Penicillium angulare</name>
    <dbReference type="NCBI Taxonomy" id="116970"/>
    <lineage>
        <taxon>Eukaryota</taxon>
        <taxon>Fungi</taxon>
        <taxon>Dikarya</taxon>
        <taxon>Ascomycota</taxon>
        <taxon>Pezizomycotina</taxon>
        <taxon>Eurotiomycetes</taxon>
        <taxon>Eurotiomycetidae</taxon>
        <taxon>Eurotiales</taxon>
        <taxon>Aspergillaceae</taxon>
        <taxon>Penicillium</taxon>
    </lineage>
</organism>
<keyword evidence="2" id="KW-0456">Lyase</keyword>
<dbReference type="PANTHER" id="PTHR12935:SF0">
    <property type="entry name" value="GAMMA-GLUTAMYLCYCLOTRANSFERASE"/>
    <property type="match status" value="1"/>
</dbReference>
<dbReference type="EMBL" id="JAPQKH010000003">
    <property type="protein sequence ID" value="KAJ5108718.1"/>
    <property type="molecule type" value="Genomic_DNA"/>
</dbReference>
<evidence type="ECO:0000256" key="4">
    <source>
        <dbReference type="PIRSR" id="PIRSR617939-2"/>
    </source>
</evidence>
<evidence type="ECO:0000313" key="7">
    <source>
        <dbReference type="Proteomes" id="UP001149165"/>
    </source>
</evidence>
<evidence type="ECO:0000256" key="1">
    <source>
        <dbReference type="ARBA" id="ARBA00012346"/>
    </source>
</evidence>
<dbReference type="Gene3D" id="3.10.490.10">
    <property type="entry name" value="Gamma-glutamyl cyclotransferase-like"/>
    <property type="match status" value="1"/>
</dbReference>
<dbReference type="AlphaFoldDB" id="A0A9W9KKH1"/>
<gene>
    <name evidence="6" type="ORF">N7456_005393</name>
</gene>
<protein>
    <recommendedName>
        <fullName evidence="1">gamma-glutamylcyclotransferase</fullName>
        <ecNumber evidence="1">4.3.2.9</ecNumber>
    </recommendedName>
</protein>
<name>A0A9W9KKH1_9EURO</name>
<dbReference type="PANTHER" id="PTHR12935">
    <property type="entry name" value="GAMMA-GLUTAMYLCYCLOTRANSFERASE"/>
    <property type="match status" value="1"/>
</dbReference>
<sequence length="258" mass="28509">MHINIHLNNEPPSETTLPVSSTTCPESTPRVAETPKEYLYFAYGSNLSPSQMKQRCIVNPNLSGKPLAIAILPKWRWLICEAGYANVLPPPGLRVGAQKSDVADKVPVSGSEDAVYGVLYKMDLKDEAILDGYEGVDCDAEDADGSAGVGVDIRPKEQGEGDYNKWYLPAKIFKWIHSEDESDNDNERESGREGLSGDGGGGEVDVLVYVDEERVRLAPPKTEYIGRMNRAIRESVALGVNERWVEEVMRRFIPAPEL</sequence>
<dbReference type="CDD" id="cd06661">
    <property type="entry name" value="GGCT_like"/>
    <property type="match status" value="1"/>
</dbReference>
<reference evidence="6" key="2">
    <citation type="journal article" date="2023" name="IMA Fungus">
        <title>Comparative genomic study of the Penicillium genus elucidates a diverse pangenome and 15 lateral gene transfer events.</title>
        <authorList>
            <person name="Petersen C."/>
            <person name="Sorensen T."/>
            <person name="Nielsen M.R."/>
            <person name="Sondergaard T.E."/>
            <person name="Sorensen J.L."/>
            <person name="Fitzpatrick D.A."/>
            <person name="Frisvad J.C."/>
            <person name="Nielsen K.L."/>
        </authorList>
    </citation>
    <scope>NUCLEOTIDE SEQUENCE</scope>
    <source>
        <strain evidence="6">IBT 30069</strain>
    </source>
</reference>
<evidence type="ECO:0000256" key="5">
    <source>
        <dbReference type="SAM" id="MobiDB-lite"/>
    </source>
</evidence>
<feature type="active site" description="Proton acceptor" evidence="3">
    <location>
        <position position="134"/>
    </location>
</feature>